<comment type="subcellular location">
    <subcellularLocation>
        <location evidence="2">Cytoplasm</location>
    </subcellularLocation>
</comment>
<dbReference type="Pfam" id="PF04055">
    <property type="entry name" value="Radical_SAM"/>
    <property type="match status" value="1"/>
</dbReference>
<gene>
    <name evidence="14" type="primary">rlmN</name>
    <name evidence="14" type="ORF">H9892_07120</name>
</gene>
<dbReference type="PROSITE" id="PS51918">
    <property type="entry name" value="RADICAL_SAM"/>
    <property type="match status" value="1"/>
</dbReference>
<dbReference type="GO" id="GO:0005737">
    <property type="term" value="C:cytoplasm"/>
    <property type="evidence" value="ECO:0007669"/>
    <property type="project" value="UniProtKB-SubCell"/>
</dbReference>
<dbReference type="EMBL" id="DXHS01000122">
    <property type="protein sequence ID" value="HIW03093.1"/>
    <property type="molecule type" value="Genomic_DNA"/>
</dbReference>
<dbReference type="PANTHER" id="PTHR30544">
    <property type="entry name" value="23S RRNA METHYLTRANSFERASE"/>
    <property type="match status" value="1"/>
</dbReference>
<dbReference type="GO" id="GO:0070475">
    <property type="term" value="P:rRNA base methylation"/>
    <property type="evidence" value="ECO:0007669"/>
    <property type="project" value="InterPro"/>
</dbReference>
<dbReference type="InterPro" id="IPR007197">
    <property type="entry name" value="rSAM"/>
</dbReference>
<keyword evidence="5" id="KW-0698">rRNA processing</keyword>
<keyword evidence="11" id="KW-0408">Iron</keyword>
<keyword evidence="9" id="KW-0819">tRNA processing</keyword>
<dbReference type="GO" id="GO:0051539">
    <property type="term" value="F:4 iron, 4 sulfur cluster binding"/>
    <property type="evidence" value="ECO:0007669"/>
    <property type="project" value="UniProtKB-KW"/>
</dbReference>
<evidence type="ECO:0000259" key="13">
    <source>
        <dbReference type="PROSITE" id="PS51918"/>
    </source>
</evidence>
<dbReference type="Proteomes" id="UP000823990">
    <property type="component" value="Unassembled WGS sequence"/>
</dbReference>
<reference evidence="14" key="1">
    <citation type="journal article" date="2021" name="PeerJ">
        <title>Extensive microbial diversity within the chicken gut microbiome revealed by metagenomics and culture.</title>
        <authorList>
            <person name="Gilroy R."/>
            <person name="Ravi A."/>
            <person name="Getino M."/>
            <person name="Pursley I."/>
            <person name="Horton D.L."/>
            <person name="Alikhan N.F."/>
            <person name="Baker D."/>
            <person name="Gharbi K."/>
            <person name="Hall N."/>
            <person name="Watson M."/>
            <person name="Adriaenssens E.M."/>
            <person name="Foster-Nyarko E."/>
            <person name="Jarju S."/>
            <person name="Secka A."/>
            <person name="Antonio M."/>
            <person name="Oren A."/>
            <person name="Chaudhuri R.R."/>
            <person name="La Ragione R."/>
            <person name="Hildebrand F."/>
            <person name="Pallen M.J."/>
        </authorList>
    </citation>
    <scope>NUCLEOTIDE SEQUENCE</scope>
    <source>
        <strain evidence="14">12435</strain>
    </source>
</reference>
<dbReference type="CDD" id="cd01335">
    <property type="entry name" value="Radical_SAM"/>
    <property type="match status" value="1"/>
</dbReference>
<dbReference type="GO" id="GO:0030488">
    <property type="term" value="P:tRNA methylation"/>
    <property type="evidence" value="ECO:0007669"/>
    <property type="project" value="InterPro"/>
</dbReference>
<dbReference type="InterPro" id="IPR048641">
    <property type="entry name" value="RlmN_N"/>
</dbReference>
<dbReference type="NCBIfam" id="TIGR00048">
    <property type="entry name" value="rRNA_mod_RlmN"/>
    <property type="match status" value="1"/>
</dbReference>
<dbReference type="InterPro" id="IPR004383">
    <property type="entry name" value="rRNA_lsu_MTrfase_RlmN/Cfr"/>
</dbReference>
<evidence type="ECO:0000256" key="5">
    <source>
        <dbReference type="ARBA" id="ARBA00022552"/>
    </source>
</evidence>
<keyword evidence="7 14" id="KW-0808">Transferase</keyword>
<dbReference type="InterPro" id="IPR040072">
    <property type="entry name" value="Methyltransferase_A"/>
</dbReference>
<evidence type="ECO:0000256" key="10">
    <source>
        <dbReference type="ARBA" id="ARBA00022723"/>
    </source>
</evidence>
<keyword evidence="12" id="KW-0411">Iron-sulfur</keyword>
<dbReference type="GO" id="GO:0008173">
    <property type="term" value="F:RNA methyltransferase activity"/>
    <property type="evidence" value="ECO:0007669"/>
    <property type="project" value="InterPro"/>
</dbReference>
<dbReference type="InterPro" id="IPR013785">
    <property type="entry name" value="Aldolase_TIM"/>
</dbReference>
<dbReference type="Gene3D" id="3.20.20.70">
    <property type="entry name" value="Aldolase class I"/>
    <property type="match status" value="1"/>
</dbReference>
<dbReference type="PANTHER" id="PTHR30544:SF5">
    <property type="entry name" value="RADICAL SAM CORE DOMAIN-CONTAINING PROTEIN"/>
    <property type="match status" value="1"/>
</dbReference>
<comment type="cofactor">
    <cofactor evidence="1">
        <name>[4Fe-4S] cluster</name>
        <dbReference type="ChEBI" id="CHEBI:49883"/>
    </cofactor>
</comment>
<dbReference type="SFLD" id="SFLDG01062">
    <property type="entry name" value="methyltransferase_(Class_A)"/>
    <property type="match status" value="1"/>
</dbReference>
<sequence length="347" mass="38583">MKTLLLDHDRDGIRDLPLIRDLPAYRAGQIYKWLLSGVGFDGMTDIPKDLRAKLSELYTDIGAKIIKTARSNDGTEKYLYELADGELIEGVLMKYKYGRTLCVSTQVGCRMGCAFCASGRNGLERNLSSGEMLSELLCANARLGSERVGNVVLMGSGEPLDNYENVTKFIRTMSECDLVGQRSVSLSTCGLTDKIRALADDGFSVTLCLSLHSPFDDRRMRVMPTARAYKLADIMSAARYYFEKSGRRVIVEYAMMRGFNTRDEDARELRRLTKNFPCHINLIPLNDTDSGLPGVTGKEAKEFLGKLEALGASVTVRRSLGEDIEGACGQLKRRYTENLHTEDEHGG</sequence>
<keyword evidence="10" id="KW-0479">Metal-binding</keyword>
<evidence type="ECO:0000256" key="4">
    <source>
        <dbReference type="ARBA" id="ARBA00022490"/>
    </source>
</evidence>
<comment type="caution">
    <text evidence="14">The sequence shown here is derived from an EMBL/GenBank/DDBJ whole genome shotgun (WGS) entry which is preliminary data.</text>
</comment>
<reference evidence="14" key="2">
    <citation type="submission" date="2021-04" db="EMBL/GenBank/DDBJ databases">
        <authorList>
            <person name="Gilroy R."/>
        </authorList>
    </citation>
    <scope>NUCLEOTIDE SEQUENCE</scope>
    <source>
        <strain evidence="14">12435</strain>
    </source>
</reference>
<evidence type="ECO:0000256" key="11">
    <source>
        <dbReference type="ARBA" id="ARBA00023004"/>
    </source>
</evidence>
<dbReference type="SFLD" id="SFLDF00275">
    <property type="entry name" value="adenosine_C2_methyltransferase"/>
    <property type="match status" value="1"/>
</dbReference>
<protein>
    <submittedName>
        <fullName evidence="14">23S rRNA (Adenine(2503)-C(2))-methyltransferase RlmN</fullName>
        <ecNumber evidence="14">2.1.1.192</ecNumber>
    </submittedName>
</protein>
<proteinExistence type="predicted"/>
<keyword evidence="4" id="KW-0963">Cytoplasm</keyword>
<evidence type="ECO:0000313" key="15">
    <source>
        <dbReference type="Proteomes" id="UP000823990"/>
    </source>
</evidence>
<keyword evidence="8" id="KW-0949">S-adenosyl-L-methionine</keyword>
<dbReference type="InterPro" id="IPR027492">
    <property type="entry name" value="RNA_MTrfase_RlmN"/>
</dbReference>
<keyword evidence="3" id="KW-0004">4Fe-4S</keyword>
<evidence type="ECO:0000313" key="14">
    <source>
        <dbReference type="EMBL" id="HIW03093.1"/>
    </source>
</evidence>
<evidence type="ECO:0000256" key="7">
    <source>
        <dbReference type="ARBA" id="ARBA00022679"/>
    </source>
</evidence>
<organism evidence="14 15">
    <name type="scientific">Candidatus Protoclostridium stercorigallinarum</name>
    <dbReference type="NCBI Taxonomy" id="2838741"/>
    <lineage>
        <taxon>Bacteria</taxon>
        <taxon>Bacillati</taxon>
        <taxon>Bacillota</taxon>
        <taxon>Clostridia</taxon>
        <taxon>Candidatus Protoclostridium</taxon>
    </lineage>
</organism>
<feature type="domain" description="Radical SAM core" evidence="13">
    <location>
        <begin position="95"/>
        <end position="323"/>
    </location>
</feature>
<dbReference type="EC" id="2.1.1.192" evidence="14"/>
<dbReference type="SUPFAM" id="SSF102114">
    <property type="entry name" value="Radical SAM enzymes"/>
    <property type="match status" value="1"/>
</dbReference>
<dbReference type="GO" id="GO:0046872">
    <property type="term" value="F:metal ion binding"/>
    <property type="evidence" value="ECO:0007669"/>
    <property type="project" value="UniProtKB-KW"/>
</dbReference>
<evidence type="ECO:0000256" key="2">
    <source>
        <dbReference type="ARBA" id="ARBA00004496"/>
    </source>
</evidence>
<dbReference type="PIRSF" id="PIRSF006004">
    <property type="entry name" value="CHP00048"/>
    <property type="match status" value="1"/>
</dbReference>
<evidence type="ECO:0000256" key="3">
    <source>
        <dbReference type="ARBA" id="ARBA00022485"/>
    </source>
</evidence>
<dbReference type="SFLD" id="SFLDS00029">
    <property type="entry name" value="Radical_SAM"/>
    <property type="match status" value="1"/>
</dbReference>
<name>A0A9D1TRT0_9FIRM</name>
<dbReference type="Pfam" id="PF21016">
    <property type="entry name" value="RlmN_N"/>
    <property type="match status" value="1"/>
</dbReference>
<dbReference type="AlphaFoldDB" id="A0A9D1TRT0"/>
<evidence type="ECO:0000256" key="12">
    <source>
        <dbReference type="ARBA" id="ARBA00023014"/>
    </source>
</evidence>
<evidence type="ECO:0000256" key="1">
    <source>
        <dbReference type="ARBA" id="ARBA00001966"/>
    </source>
</evidence>
<dbReference type="InterPro" id="IPR058240">
    <property type="entry name" value="rSAM_sf"/>
</dbReference>
<dbReference type="Gene3D" id="1.10.150.530">
    <property type="match status" value="1"/>
</dbReference>
<keyword evidence="6 14" id="KW-0489">Methyltransferase</keyword>
<evidence type="ECO:0000256" key="9">
    <source>
        <dbReference type="ARBA" id="ARBA00022694"/>
    </source>
</evidence>
<evidence type="ECO:0000256" key="6">
    <source>
        <dbReference type="ARBA" id="ARBA00022603"/>
    </source>
</evidence>
<evidence type="ECO:0000256" key="8">
    <source>
        <dbReference type="ARBA" id="ARBA00022691"/>
    </source>
</evidence>
<accession>A0A9D1TRT0</accession>